<dbReference type="GO" id="GO:0006310">
    <property type="term" value="P:DNA recombination"/>
    <property type="evidence" value="ECO:0007669"/>
    <property type="project" value="TreeGrafter"/>
</dbReference>
<keyword evidence="6" id="KW-0378">Hydrolase</keyword>
<dbReference type="InterPro" id="IPR006935">
    <property type="entry name" value="Helicase/UvrB_N"/>
</dbReference>
<dbReference type="RefSeq" id="WP_037582567.1">
    <property type="nucleotide sequence ID" value="NZ_AP014956.1"/>
</dbReference>
<evidence type="ECO:0000256" key="1">
    <source>
        <dbReference type="ARBA" id="ARBA00022741"/>
    </source>
</evidence>
<keyword evidence="3" id="KW-0238">DNA-binding</keyword>
<dbReference type="GO" id="GO:0005524">
    <property type="term" value="F:ATP binding"/>
    <property type="evidence" value="ECO:0007669"/>
    <property type="project" value="UniProtKB-KW"/>
</dbReference>
<sequence>MIKHYGKLIFPSIQLNDEKVARITKGIIKKEGHYYCIQCGNEDNSYMSKYYSPFLDKEIIYCRRCIQLGRIDSITDYRITESTQLATEGEFELPFTLSKQQQYASDAIIKAIKNSENLLLYAVTGAGKTEMMFDGISLARQLGHNVAILSPRVDVVIEISHRIKEAFKNEEIDILHQKQSQKYNGHFVIATVHQLYRFKQHFDTIFIDEVDAFPLSMDPNLSLAIDTASKTIHSHIYMTATPPRQLIKQMSSNKIIKLPARFHRQPLPVPRFKYFKLNSTRVQPQFIHLLQTQIKQQRYTLVFFNHIETMKNAYLRYRSHIPNLICVYSEDVYRFEKVEALRRGEHSIVFTTTILERGFTMARLDVIVINAETFSKAALIQIAGRVGRKIEEPNGLVLFLHEGVSLSMMSAKKDITEMNRLGYKRGWLDA</sequence>
<dbReference type="Proteomes" id="UP000538955">
    <property type="component" value="Unassembled WGS sequence"/>
</dbReference>
<evidence type="ECO:0000256" key="3">
    <source>
        <dbReference type="ARBA" id="ARBA00023125"/>
    </source>
</evidence>
<evidence type="ECO:0000259" key="4">
    <source>
        <dbReference type="PROSITE" id="PS51192"/>
    </source>
</evidence>
<dbReference type="Gene3D" id="3.40.50.300">
    <property type="entry name" value="P-loop containing nucleotide triphosphate hydrolases"/>
    <property type="match status" value="2"/>
</dbReference>
<name>A0A7X9WE78_STACP</name>
<keyword evidence="1" id="KW-0547">Nucleotide-binding</keyword>
<evidence type="ECO:0000313" key="6">
    <source>
        <dbReference type="EMBL" id="NMK97092.1"/>
    </source>
</evidence>
<evidence type="ECO:0000313" key="5">
    <source>
        <dbReference type="EMBL" id="NMK53870.1"/>
    </source>
</evidence>
<dbReference type="GO" id="GO:0043138">
    <property type="term" value="F:3'-5' DNA helicase activity"/>
    <property type="evidence" value="ECO:0007669"/>
    <property type="project" value="TreeGrafter"/>
</dbReference>
<dbReference type="PANTHER" id="PTHR30580:SF1">
    <property type="entry name" value="COMF OPERON PROTEIN 1"/>
    <property type="match status" value="1"/>
</dbReference>
<keyword evidence="2" id="KW-0067">ATP-binding</keyword>
<comment type="caution">
    <text evidence="6">The sequence shown here is derived from an EMBL/GenBank/DDBJ whole genome shotgun (WGS) entry which is preliminary data.</text>
</comment>
<organism evidence="6 8">
    <name type="scientific">Staphylococcus capitis</name>
    <dbReference type="NCBI Taxonomy" id="29388"/>
    <lineage>
        <taxon>Bacteria</taxon>
        <taxon>Bacillati</taxon>
        <taxon>Bacillota</taxon>
        <taxon>Bacilli</taxon>
        <taxon>Bacillales</taxon>
        <taxon>Staphylococcaceae</taxon>
        <taxon>Staphylococcus</taxon>
    </lineage>
</organism>
<dbReference type="Proteomes" id="UP000550736">
    <property type="component" value="Unassembled WGS sequence"/>
</dbReference>
<protein>
    <submittedName>
        <fullName evidence="6">DNA/RNA helicase</fullName>
    </submittedName>
</protein>
<keyword evidence="6" id="KW-0347">Helicase</keyword>
<keyword evidence="7" id="KW-1185">Reference proteome</keyword>
<dbReference type="GO" id="GO:0006302">
    <property type="term" value="P:double-strand break repair"/>
    <property type="evidence" value="ECO:0007669"/>
    <property type="project" value="TreeGrafter"/>
</dbReference>
<dbReference type="GO" id="GO:0003677">
    <property type="term" value="F:DNA binding"/>
    <property type="evidence" value="ECO:0007669"/>
    <property type="project" value="UniProtKB-KW"/>
</dbReference>
<dbReference type="SMART" id="SM00487">
    <property type="entry name" value="DEXDc"/>
    <property type="match status" value="1"/>
</dbReference>
<dbReference type="Pfam" id="PF00271">
    <property type="entry name" value="Helicase_C"/>
    <property type="match status" value="1"/>
</dbReference>
<evidence type="ECO:0000313" key="7">
    <source>
        <dbReference type="Proteomes" id="UP000538955"/>
    </source>
</evidence>
<reference evidence="7 8" key="1">
    <citation type="submission" date="2020-04" db="EMBL/GenBank/DDBJ databases">
        <title>The Epidemiology and Molecular Characteristics of Linezolid-Resistant Staphylococcus capitis in Huashan Hospital, Shanghai.</title>
        <authorList>
            <person name="Ding L."/>
            <person name="Li P."/>
            <person name="Yang Y."/>
            <person name="Lin D."/>
            <person name="Xu X."/>
        </authorList>
    </citation>
    <scope>NUCLEOTIDE SEQUENCE [LARGE SCALE GENOMIC DNA]</scope>
    <source>
        <strain evidence="6 8">12-86</strain>
        <strain evidence="5 7">17-84</strain>
    </source>
</reference>
<dbReference type="SUPFAM" id="SSF52540">
    <property type="entry name" value="P-loop containing nucleoside triphosphate hydrolases"/>
    <property type="match status" value="1"/>
</dbReference>
<evidence type="ECO:0000256" key="2">
    <source>
        <dbReference type="ARBA" id="ARBA00022840"/>
    </source>
</evidence>
<dbReference type="InterPro" id="IPR014001">
    <property type="entry name" value="Helicase_ATP-bd"/>
</dbReference>
<proteinExistence type="predicted"/>
<dbReference type="GO" id="GO:0016787">
    <property type="term" value="F:hydrolase activity"/>
    <property type="evidence" value="ECO:0007669"/>
    <property type="project" value="InterPro"/>
</dbReference>
<dbReference type="GO" id="GO:0006270">
    <property type="term" value="P:DNA replication initiation"/>
    <property type="evidence" value="ECO:0007669"/>
    <property type="project" value="TreeGrafter"/>
</dbReference>
<dbReference type="PANTHER" id="PTHR30580">
    <property type="entry name" value="PRIMOSOMAL PROTEIN N"/>
    <property type="match status" value="1"/>
</dbReference>
<dbReference type="AlphaFoldDB" id="A0A7X9WE78"/>
<dbReference type="EMBL" id="JABBLX010000005">
    <property type="protein sequence ID" value="NMK97092.1"/>
    <property type="molecule type" value="Genomic_DNA"/>
</dbReference>
<dbReference type="InterPro" id="IPR001650">
    <property type="entry name" value="Helicase_C-like"/>
</dbReference>
<dbReference type="InterPro" id="IPR027417">
    <property type="entry name" value="P-loop_NTPase"/>
</dbReference>
<dbReference type="EMBL" id="JABBMI010000053">
    <property type="protein sequence ID" value="NMK53870.1"/>
    <property type="molecule type" value="Genomic_DNA"/>
</dbReference>
<feature type="domain" description="Helicase ATP-binding" evidence="4">
    <location>
        <begin position="109"/>
        <end position="260"/>
    </location>
</feature>
<gene>
    <name evidence="6" type="ORF">HHM13_03115</name>
    <name evidence="5" type="ORF">HHM24_03780</name>
</gene>
<dbReference type="SMART" id="SM00490">
    <property type="entry name" value="HELICc"/>
    <property type="match status" value="1"/>
</dbReference>
<dbReference type="CDD" id="cd18785">
    <property type="entry name" value="SF2_C"/>
    <property type="match status" value="1"/>
</dbReference>
<dbReference type="Pfam" id="PF04851">
    <property type="entry name" value="ResIII"/>
    <property type="match status" value="1"/>
</dbReference>
<dbReference type="PROSITE" id="PS51192">
    <property type="entry name" value="HELICASE_ATP_BIND_1"/>
    <property type="match status" value="1"/>
</dbReference>
<accession>A0A7X9WE78</accession>
<evidence type="ECO:0000313" key="8">
    <source>
        <dbReference type="Proteomes" id="UP000550736"/>
    </source>
</evidence>